<dbReference type="PROSITE" id="PS50935">
    <property type="entry name" value="SSB"/>
    <property type="match status" value="1"/>
</dbReference>
<organism evidence="5 6">
    <name type="scientific">Microbacterium amylolyticum</name>
    <dbReference type="NCBI Taxonomy" id="936337"/>
    <lineage>
        <taxon>Bacteria</taxon>
        <taxon>Bacillati</taxon>
        <taxon>Actinomycetota</taxon>
        <taxon>Actinomycetes</taxon>
        <taxon>Micrococcales</taxon>
        <taxon>Microbacteriaceae</taxon>
        <taxon>Microbacterium</taxon>
    </lineage>
</organism>
<dbReference type="InterPro" id="IPR000424">
    <property type="entry name" value="Primosome_PriB/ssb"/>
</dbReference>
<dbReference type="EMBL" id="JAGIOL010000002">
    <property type="protein sequence ID" value="MBP2437866.1"/>
    <property type="molecule type" value="Genomic_DNA"/>
</dbReference>
<keyword evidence="6" id="KW-1185">Reference proteome</keyword>
<dbReference type="PANTHER" id="PTHR10302">
    <property type="entry name" value="SINGLE-STRANDED DNA-BINDING PROTEIN"/>
    <property type="match status" value="1"/>
</dbReference>
<dbReference type="GO" id="GO:0003677">
    <property type="term" value="F:DNA binding"/>
    <property type="evidence" value="ECO:0007669"/>
    <property type="project" value="UniProtKB-KW"/>
</dbReference>
<feature type="region of interest" description="Disordered" evidence="4">
    <location>
        <begin position="114"/>
        <end position="169"/>
    </location>
</feature>
<evidence type="ECO:0000256" key="2">
    <source>
        <dbReference type="PROSITE-ProRule" id="PRU00252"/>
    </source>
</evidence>
<dbReference type="InterPro" id="IPR011344">
    <property type="entry name" value="ssDNA-bd"/>
</dbReference>
<proteinExistence type="predicted"/>
<dbReference type="PANTHER" id="PTHR10302:SF27">
    <property type="entry name" value="SINGLE-STRANDED DNA-BINDING PROTEIN"/>
    <property type="match status" value="1"/>
</dbReference>
<accession>A0ABS4ZN43</accession>
<name>A0ABS4ZN43_9MICO</name>
<comment type="caution">
    <text evidence="5">The sequence shown here is derived from an EMBL/GenBank/DDBJ whole genome shotgun (WGS) entry which is preliminary data.</text>
</comment>
<dbReference type="Pfam" id="PF00436">
    <property type="entry name" value="SSB"/>
    <property type="match status" value="1"/>
</dbReference>
<keyword evidence="1 2" id="KW-0238">DNA-binding</keyword>
<evidence type="ECO:0000256" key="4">
    <source>
        <dbReference type="SAM" id="MobiDB-lite"/>
    </source>
</evidence>
<evidence type="ECO:0000313" key="5">
    <source>
        <dbReference type="EMBL" id="MBP2437866.1"/>
    </source>
</evidence>
<dbReference type="CDD" id="cd04496">
    <property type="entry name" value="SSB_OBF"/>
    <property type="match status" value="1"/>
</dbReference>
<evidence type="ECO:0000256" key="3">
    <source>
        <dbReference type="RuleBase" id="RU000524"/>
    </source>
</evidence>
<dbReference type="SUPFAM" id="SSF50249">
    <property type="entry name" value="Nucleic acid-binding proteins"/>
    <property type="match status" value="1"/>
</dbReference>
<dbReference type="InterPro" id="IPR012340">
    <property type="entry name" value="NA-bd_OB-fold"/>
</dbReference>
<evidence type="ECO:0000256" key="1">
    <source>
        <dbReference type="ARBA" id="ARBA00023125"/>
    </source>
</evidence>
<reference evidence="5 6" key="1">
    <citation type="submission" date="2021-03" db="EMBL/GenBank/DDBJ databases">
        <title>Sequencing the genomes of 1000 actinobacteria strains.</title>
        <authorList>
            <person name="Klenk H.-P."/>
        </authorList>
    </citation>
    <scope>NUCLEOTIDE SEQUENCE [LARGE SCALE GENOMIC DNA]</scope>
    <source>
        <strain evidence="5 6">DSM 24221</strain>
    </source>
</reference>
<evidence type="ECO:0000313" key="6">
    <source>
        <dbReference type="Proteomes" id="UP001519362"/>
    </source>
</evidence>
<sequence>MSSITFAGNLAEEVELRYAQNGRAMARFRVLENRRTRNADGEWVDAEPNAWRVQVWGDMAENVAASCHKGDRVHITGDVQTDVWPDKETGQTRRSQKIDASEVSFSLRFHQVKATKMRGTARKEAAPAEPAADPMPLHPQTSWPSRAETPAPPAHPWETVAIPSDDQPI</sequence>
<dbReference type="NCBIfam" id="TIGR00621">
    <property type="entry name" value="ssb"/>
    <property type="match status" value="1"/>
</dbReference>
<gene>
    <name evidence="5" type="ORF">JOF34_002510</name>
</gene>
<dbReference type="RefSeq" id="WP_165137947.1">
    <property type="nucleotide sequence ID" value="NZ_CP049254.1"/>
</dbReference>
<dbReference type="Proteomes" id="UP001519362">
    <property type="component" value="Unassembled WGS sequence"/>
</dbReference>
<dbReference type="Gene3D" id="2.40.50.140">
    <property type="entry name" value="Nucleic acid-binding proteins"/>
    <property type="match status" value="1"/>
</dbReference>
<protein>
    <recommendedName>
        <fullName evidence="3">Single-stranded DNA-binding protein</fullName>
    </recommendedName>
</protein>